<dbReference type="InterPro" id="IPR011249">
    <property type="entry name" value="Metalloenz_LuxS/M16"/>
</dbReference>
<dbReference type="NCBIfam" id="NF047422">
    <property type="entry name" value="YfmF_fam"/>
    <property type="match status" value="1"/>
</dbReference>
<dbReference type="Pfam" id="PF05193">
    <property type="entry name" value="Peptidase_M16_C"/>
    <property type="match status" value="1"/>
</dbReference>
<reference evidence="2 3" key="1">
    <citation type="submission" date="2021-05" db="EMBL/GenBank/DDBJ databases">
        <title>Novel Bacillus species.</title>
        <authorList>
            <person name="Liu G."/>
        </authorList>
    </citation>
    <scope>NUCLEOTIDE SEQUENCE [LARGE SCALE GENOMIC DNA]</scope>
    <source>
        <strain evidence="3">FJAT-49780</strain>
    </source>
</reference>
<dbReference type="RefSeq" id="WP_213123271.1">
    <property type="nucleotide sequence ID" value="NZ_JAGYPG010000001.1"/>
</dbReference>
<keyword evidence="3" id="KW-1185">Reference proteome</keyword>
<sequence>MELVKENIVEKSGYTLHIIPTDKYKTNTVVWKMKAPLQKDTATFRALLPNVLQSNSKKYSTTSAFRSYLDDLYGASFYTDVAKKGEYHIISFTIEIANEKFLQDKTPLLQKAIEFLKEVIQNPNVTDRVFDEATMQKEKRSLKRRIQSVYDDKMRYASVRLVEEMCKGEPYSIQATGSEDQVDDITGATLYEYYERAFAEDKMDLYIIGDIDPNEVESFCSVFQYQERTIQPHVRVQDNEVSNVKEVKETQDLNQGKLNMGCRTNIRYGDSDYFALQMFNGIFGGFPHSKLFMNVREKESLAYYAASRVESHKGLLMIMSGIDSNNYEKAVTIIKDQLKLMKDGSFTEEEISQTKAVIQNQFLETIDSARGVIEVFYHNIVAGTDVKMNDWIEKTNSTSHDDIIAVANKVELDTIYFLSGMEGEQA</sequence>
<comment type="caution">
    <text evidence="2">The sequence shown here is derived from an EMBL/GenBank/DDBJ whole genome shotgun (WGS) entry which is preliminary data.</text>
</comment>
<feature type="domain" description="Peptidase M16 C-terminal" evidence="1">
    <location>
        <begin position="184"/>
        <end position="356"/>
    </location>
</feature>
<evidence type="ECO:0000313" key="2">
    <source>
        <dbReference type="EMBL" id="MBS4194049.1"/>
    </source>
</evidence>
<accession>A0A942TCN1</accession>
<dbReference type="GO" id="GO:0046872">
    <property type="term" value="F:metal ion binding"/>
    <property type="evidence" value="ECO:0007669"/>
    <property type="project" value="InterPro"/>
</dbReference>
<gene>
    <name evidence="2" type="ORF">KHA97_03025</name>
</gene>
<dbReference type="EMBL" id="JAGYPG010000001">
    <property type="protein sequence ID" value="MBS4194049.1"/>
    <property type="molecule type" value="Genomic_DNA"/>
</dbReference>
<dbReference type="AlphaFoldDB" id="A0A942TCN1"/>
<evidence type="ECO:0000313" key="3">
    <source>
        <dbReference type="Proteomes" id="UP000681414"/>
    </source>
</evidence>
<protein>
    <submittedName>
        <fullName evidence="2">Insulinase family protein</fullName>
    </submittedName>
</protein>
<dbReference type="InterPro" id="IPR050361">
    <property type="entry name" value="MPP/UQCRC_Complex"/>
</dbReference>
<dbReference type="Gene3D" id="3.30.830.10">
    <property type="entry name" value="Metalloenzyme, LuxS/M16 peptidase-like"/>
    <property type="match status" value="2"/>
</dbReference>
<dbReference type="PANTHER" id="PTHR11851:SF186">
    <property type="entry name" value="INACTIVE METALLOPROTEASE YMFF-RELATED"/>
    <property type="match status" value="1"/>
</dbReference>
<organism evidence="2 3">
    <name type="scientific">Lederbergia citri</name>
    <dbReference type="NCBI Taxonomy" id="2833580"/>
    <lineage>
        <taxon>Bacteria</taxon>
        <taxon>Bacillati</taxon>
        <taxon>Bacillota</taxon>
        <taxon>Bacilli</taxon>
        <taxon>Bacillales</taxon>
        <taxon>Bacillaceae</taxon>
        <taxon>Lederbergia</taxon>
    </lineage>
</organism>
<dbReference type="SUPFAM" id="SSF63411">
    <property type="entry name" value="LuxS/MPP-like metallohydrolase"/>
    <property type="match status" value="2"/>
</dbReference>
<dbReference type="Proteomes" id="UP000681414">
    <property type="component" value="Unassembled WGS sequence"/>
</dbReference>
<evidence type="ECO:0000259" key="1">
    <source>
        <dbReference type="Pfam" id="PF05193"/>
    </source>
</evidence>
<dbReference type="PANTHER" id="PTHR11851">
    <property type="entry name" value="METALLOPROTEASE"/>
    <property type="match status" value="1"/>
</dbReference>
<proteinExistence type="predicted"/>
<dbReference type="InterPro" id="IPR007863">
    <property type="entry name" value="Peptidase_M16_C"/>
</dbReference>
<name>A0A942TCN1_9BACI</name>